<evidence type="ECO:0000313" key="4">
    <source>
        <dbReference type="Proteomes" id="UP000813463"/>
    </source>
</evidence>
<organism evidence="4 5">
    <name type="scientific">Spinacia oleracea</name>
    <name type="common">Spinach</name>
    <dbReference type="NCBI Taxonomy" id="3562"/>
    <lineage>
        <taxon>Eukaryota</taxon>
        <taxon>Viridiplantae</taxon>
        <taxon>Streptophyta</taxon>
        <taxon>Embryophyta</taxon>
        <taxon>Tracheophyta</taxon>
        <taxon>Spermatophyta</taxon>
        <taxon>Magnoliopsida</taxon>
        <taxon>eudicotyledons</taxon>
        <taxon>Gunneridae</taxon>
        <taxon>Pentapetalae</taxon>
        <taxon>Caryophyllales</taxon>
        <taxon>Chenopodiaceae</taxon>
        <taxon>Chenopodioideae</taxon>
        <taxon>Anserineae</taxon>
        <taxon>Spinacia</taxon>
    </lineage>
</organism>
<dbReference type="InterPro" id="IPR001841">
    <property type="entry name" value="Znf_RING"/>
</dbReference>
<keyword evidence="1" id="KW-0479">Metal-binding</keyword>
<dbReference type="RefSeq" id="XP_056697202.1">
    <property type="nucleotide sequence ID" value="XM_056841224.1"/>
</dbReference>
<evidence type="ECO:0000256" key="1">
    <source>
        <dbReference type="PROSITE-ProRule" id="PRU00175"/>
    </source>
</evidence>
<keyword evidence="1" id="KW-0862">Zinc</keyword>
<keyword evidence="2" id="KW-0812">Transmembrane</keyword>
<accession>A0ABM3RNK3</accession>
<evidence type="ECO:0000313" key="5">
    <source>
        <dbReference type="RefSeq" id="XP_056697202.1"/>
    </source>
</evidence>
<protein>
    <submittedName>
        <fullName evidence="5">RING-H2 finger protein ATL13-like</fullName>
    </submittedName>
</protein>
<evidence type="ECO:0000256" key="2">
    <source>
        <dbReference type="SAM" id="Phobius"/>
    </source>
</evidence>
<dbReference type="GeneID" id="130470698"/>
<gene>
    <name evidence="5" type="primary">LOC130470698</name>
</gene>
<dbReference type="SUPFAM" id="SSF57850">
    <property type="entry name" value="RING/U-box"/>
    <property type="match status" value="1"/>
</dbReference>
<proteinExistence type="predicted"/>
<keyword evidence="1" id="KW-0863">Zinc-finger</keyword>
<keyword evidence="2" id="KW-0472">Membrane</keyword>
<evidence type="ECO:0000259" key="3">
    <source>
        <dbReference type="PROSITE" id="PS50089"/>
    </source>
</evidence>
<name>A0ABM3RNK3_SPIOL</name>
<dbReference type="PROSITE" id="PS50089">
    <property type="entry name" value="ZF_RING_2"/>
    <property type="match status" value="1"/>
</dbReference>
<dbReference type="Gene3D" id="3.30.40.10">
    <property type="entry name" value="Zinc/RING finger domain, C3HC4 (zinc finger)"/>
    <property type="match status" value="1"/>
</dbReference>
<sequence>MGIEKYSGTILFLCVWCVLIIILTIDIYFRFKRRSSIFYNNVRNQVISSTVTLPPIIATISVILPPQPQLERVIEIGSDSDEVATTSSVDEEKVREITQSCSDCAICLDNFDEQLNYDGGVTTLRVLRRCGHRFHTYCINQWFLNGHHTCPICRVSITYDVLA</sequence>
<reference evidence="4" key="1">
    <citation type="journal article" date="2021" name="Nat. Commun.">
        <title>Genomic analyses provide insights into spinach domestication and the genetic basis of agronomic traits.</title>
        <authorList>
            <person name="Cai X."/>
            <person name="Sun X."/>
            <person name="Xu C."/>
            <person name="Sun H."/>
            <person name="Wang X."/>
            <person name="Ge C."/>
            <person name="Zhang Z."/>
            <person name="Wang Q."/>
            <person name="Fei Z."/>
            <person name="Jiao C."/>
            <person name="Wang Q."/>
        </authorList>
    </citation>
    <scope>NUCLEOTIDE SEQUENCE [LARGE SCALE GENOMIC DNA]</scope>
    <source>
        <strain evidence="4">cv. Varoflay</strain>
    </source>
</reference>
<feature type="transmembrane region" description="Helical" evidence="2">
    <location>
        <begin position="6"/>
        <end position="29"/>
    </location>
</feature>
<dbReference type="InterPro" id="IPR013083">
    <property type="entry name" value="Znf_RING/FYVE/PHD"/>
</dbReference>
<feature type="domain" description="RING-type" evidence="3">
    <location>
        <begin position="104"/>
        <end position="154"/>
    </location>
</feature>
<keyword evidence="4" id="KW-1185">Reference proteome</keyword>
<keyword evidence="2" id="KW-1133">Transmembrane helix</keyword>
<dbReference type="Pfam" id="PF13639">
    <property type="entry name" value="zf-RING_2"/>
    <property type="match status" value="1"/>
</dbReference>
<dbReference type="PANTHER" id="PTHR45676">
    <property type="entry name" value="RING-H2 FINGER PROTEIN ATL51-RELATED"/>
    <property type="match status" value="1"/>
</dbReference>
<reference evidence="5" key="2">
    <citation type="submission" date="2025-08" db="UniProtKB">
        <authorList>
            <consortium name="RefSeq"/>
        </authorList>
    </citation>
    <scope>IDENTIFICATION</scope>
    <source>
        <tissue evidence="5">Leaf</tissue>
    </source>
</reference>
<dbReference type="Proteomes" id="UP000813463">
    <property type="component" value="Chromosome 3"/>
</dbReference>
<dbReference type="SMART" id="SM00184">
    <property type="entry name" value="RING"/>
    <property type="match status" value="1"/>
</dbReference>